<feature type="domain" description="Cell envelope-related transcriptional attenuator" evidence="3">
    <location>
        <begin position="402"/>
        <end position="566"/>
    </location>
</feature>
<name>A0ABS4PL10_9PSEU</name>
<reference evidence="4 5" key="1">
    <citation type="submission" date="2021-03" db="EMBL/GenBank/DDBJ databases">
        <title>Sequencing the genomes of 1000 actinobacteria strains.</title>
        <authorList>
            <person name="Klenk H.-P."/>
        </authorList>
    </citation>
    <scope>NUCLEOTIDE SEQUENCE [LARGE SCALE GENOMIC DNA]</scope>
    <source>
        <strain evidence="4 5">DSM 45510</strain>
    </source>
</reference>
<dbReference type="Gene3D" id="3.40.630.190">
    <property type="entry name" value="LCP protein"/>
    <property type="match status" value="1"/>
</dbReference>
<dbReference type="EMBL" id="JAGGMS010000001">
    <property type="protein sequence ID" value="MBP2180096.1"/>
    <property type="molecule type" value="Genomic_DNA"/>
</dbReference>
<evidence type="ECO:0000256" key="2">
    <source>
        <dbReference type="SAM" id="MobiDB-lite"/>
    </source>
</evidence>
<feature type="compositionally biased region" description="Basic and acidic residues" evidence="2">
    <location>
        <begin position="305"/>
        <end position="317"/>
    </location>
</feature>
<feature type="region of interest" description="Disordered" evidence="2">
    <location>
        <begin position="1"/>
        <end position="215"/>
    </location>
</feature>
<dbReference type="InterPro" id="IPR050922">
    <property type="entry name" value="LytR/CpsA/Psr_CW_biosynth"/>
</dbReference>
<evidence type="ECO:0000256" key="1">
    <source>
        <dbReference type="ARBA" id="ARBA00006068"/>
    </source>
</evidence>
<proteinExistence type="inferred from homology"/>
<feature type="compositionally biased region" description="Pro residues" evidence="2">
    <location>
        <begin position="43"/>
        <end position="57"/>
    </location>
</feature>
<accession>A0ABS4PL10</accession>
<feature type="compositionally biased region" description="Pro residues" evidence="2">
    <location>
        <begin position="161"/>
        <end position="178"/>
    </location>
</feature>
<dbReference type="InterPro" id="IPR004474">
    <property type="entry name" value="LytR_CpsA_psr"/>
</dbReference>
<evidence type="ECO:0000313" key="5">
    <source>
        <dbReference type="Proteomes" id="UP000741013"/>
    </source>
</evidence>
<feature type="compositionally biased region" description="Acidic residues" evidence="2">
    <location>
        <begin position="28"/>
        <end position="42"/>
    </location>
</feature>
<dbReference type="Pfam" id="PF03816">
    <property type="entry name" value="LytR_cpsA_psr"/>
    <property type="match status" value="1"/>
</dbReference>
<feature type="compositionally biased region" description="Basic and acidic residues" evidence="2">
    <location>
        <begin position="185"/>
        <end position="204"/>
    </location>
</feature>
<keyword evidence="5" id="KW-1185">Reference proteome</keyword>
<comment type="similarity">
    <text evidence="1">Belongs to the LytR/CpsA/Psr (LCP) family.</text>
</comment>
<dbReference type="PANTHER" id="PTHR33392">
    <property type="entry name" value="POLYISOPRENYL-TEICHOIC ACID--PEPTIDOGLYCAN TEICHOIC ACID TRANSFERASE TAGU"/>
    <property type="match status" value="1"/>
</dbReference>
<dbReference type="Proteomes" id="UP000741013">
    <property type="component" value="Unassembled WGS sequence"/>
</dbReference>
<evidence type="ECO:0000313" key="4">
    <source>
        <dbReference type="EMBL" id="MBP2180096.1"/>
    </source>
</evidence>
<sequence length="676" mass="73085">MDTYGGISVNEVMAKATGKYPVPPVAEPEPEPEPELEPEPEPEPPPPPPVRQRPPQLPAGHPSSPGLPRPVPPTRNKHEEMPPPRRRPVTGQNPVPGGVPPRRAPARRRPGPPANGMPPAAQAPAPPAPPRTPPAPPRPPRRQPAPPPVPLPEAKTTVTPPVAPPPRPQQQPPPPKQQPPQQSEPRPKPPRPERPKPSAEDRLIMTDQMEPVDDATMYRRKIDNSLARFSAAHDEMQAEEAKRKERMSRFTAAPVKLIEQTRTKLQRVAHPGEGGRPAKPRPHPLEHLDAEEQPEAEETSSSQTRLEEKKQRHHDQATKAGRITAIVLASLMFLLSAAGWGMKTWFNSKFNEIVALDENSADIKNAAGQNGDENFLIAGSDTRAGAEAEEGVGTAESVGGARSDSLMIAHIPADRKRVIVVGFPRDLEVTRPDCKRWDSATGAYSEEVVAGKAKSKLNEAYAIGGPQCTTKQIQQLTGMKINHFVGIDFHGFKDMINVVGGVPVHIEKPVVDDVLGVIVPQAGEQIISGDQALNFVRARKVQGDVTSDYGRIKRQQLVIGSLLKKTMSQEVLFDGGKLTGFINAFTAATFGDNLGVDQMLTLAQSMKGLNPDTVKFITVPTTGEANSRGNEELLQTKSKELFEALIENGPLPDEKAPAPPPSTPAGTQKGQAKPGN</sequence>
<feature type="compositionally biased region" description="Pro residues" evidence="2">
    <location>
        <begin position="124"/>
        <end position="151"/>
    </location>
</feature>
<gene>
    <name evidence="4" type="ORF">JOM49_001622</name>
</gene>
<protein>
    <submittedName>
        <fullName evidence="4">LCP family protein required for cell wall assembly</fullName>
    </submittedName>
</protein>
<feature type="region of interest" description="Disordered" evidence="2">
    <location>
        <begin position="259"/>
        <end position="318"/>
    </location>
</feature>
<feature type="region of interest" description="Disordered" evidence="2">
    <location>
        <begin position="647"/>
        <end position="676"/>
    </location>
</feature>
<evidence type="ECO:0000259" key="3">
    <source>
        <dbReference type="Pfam" id="PF03816"/>
    </source>
</evidence>
<dbReference type="PANTHER" id="PTHR33392:SF6">
    <property type="entry name" value="POLYISOPRENYL-TEICHOIC ACID--PEPTIDOGLYCAN TEICHOIC ACID TRANSFERASE TAGU"/>
    <property type="match status" value="1"/>
</dbReference>
<organism evidence="4 5">
    <name type="scientific">Amycolatopsis magusensis</name>
    <dbReference type="NCBI Taxonomy" id="882444"/>
    <lineage>
        <taxon>Bacteria</taxon>
        <taxon>Bacillati</taxon>
        <taxon>Actinomycetota</taxon>
        <taxon>Actinomycetes</taxon>
        <taxon>Pseudonocardiales</taxon>
        <taxon>Pseudonocardiaceae</taxon>
        <taxon>Amycolatopsis</taxon>
    </lineage>
</organism>
<comment type="caution">
    <text evidence="4">The sequence shown here is derived from an EMBL/GenBank/DDBJ whole genome shotgun (WGS) entry which is preliminary data.</text>
</comment>
<dbReference type="PRINTS" id="PR01217">
    <property type="entry name" value="PRICHEXTENSN"/>
</dbReference>
<dbReference type="NCBIfam" id="TIGR00350">
    <property type="entry name" value="lytR_cpsA_psr"/>
    <property type="match status" value="1"/>
</dbReference>